<reference evidence="2" key="2">
    <citation type="submission" date="2020-05" db="EMBL/GenBank/DDBJ databases">
        <authorList>
            <person name="Kim H.-S."/>
            <person name="Proctor R.H."/>
            <person name="Brown D.W."/>
        </authorList>
    </citation>
    <scope>NUCLEOTIDE SEQUENCE</scope>
    <source>
        <strain evidence="2">NRRL 45417</strain>
    </source>
</reference>
<dbReference type="EMBL" id="JABFAI010000305">
    <property type="protein sequence ID" value="KAF4946768.1"/>
    <property type="molecule type" value="Genomic_DNA"/>
</dbReference>
<dbReference type="AlphaFoldDB" id="A0A8H4SW36"/>
<keyword evidence="3" id="KW-1185">Reference proteome</keyword>
<reference evidence="2" key="1">
    <citation type="journal article" date="2020" name="BMC Genomics">
        <title>Correction to: Identification and distribution of gene clusters required for synthesis of sphingolipid metabolism inhibitors in diverse species of the filamentous fungus Fusarium.</title>
        <authorList>
            <person name="Kim H.S."/>
            <person name="Lohmar J.M."/>
            <person name="Busman M."/>
            <person name="Brown D.W."/>
            <person name="Naumann T.A."/>
            <person name="Divon H.H."/>
            <person name="Lysoe E."/>
            <person name="Uhlig S."/>
            <person name="Proctor R.H."/>
        </authorList>
    </citation>
    <scope>NUCLEOTIDE SEQUENCE</scope>
    <source>
        <strain evidence="2">NRRL 45417</strain>
    </source>
</reference>
<feature type="compositionally biased region" description="Acidic residues" evidence="1">
    <location>
        <begin position="388"/>
        <end position="399"/>
    </location>
</feature>
<dbReference type="Proteomes" id="UP000604273">
    <property type="component" value="Unassembled WGS sequence"/>
</dbReference>
<accession>A0A8H4SW36</accession>
<comment type="caution">
    <text evidence="2">The sequence shown here is derived from an EMBL/GenBank/DDBJ whole genome shotgun (WGS) entry which is preliminary data.</text>
</comment>
<feature type="region of interest" description="Disordered" evidence="1">
    <location>
        <begin position="366"/>
        <end position="399"/>
    </location>
</feature>
<protein>
    <submittedName>
        <fullName evidence="2">Uncharacterized protein</fullName>
    </submittedName>
</protein>
<sequence>MDRDNLNPPETSQYTGDICSILFQSQGPLLIPRTILKKCPKLAVRLDKKHIFSKPLDTVDIEDYPFSVGHIIIHYLITDKYQCLKPEGQTEDEQNCSELATAFRAHAAAVDLELTWLQLLASSEMRRLEGKLSLVLITRTLNDTDLPLDLYPTITANFMSYVILSEFPSKECRDKMMNQLGVPENVAMVLVKFFLQSKGIGFTQSHDNETGMEDEKDLDTSQLAEEECELMKILQTVDKENAQIYQSTFEAGVREKMAREKLAQTILETWEADGGSLSSLQHARLQELQDASFKLSKDLDTCKTDLAASKKRSQQLAVEGKAIVERLALEHEIQGILERQKRQSGFLSLSDRLGLRLAQSRSNDLIPAVSADPVVDPNGKSPRVVNPDQEEEDQSDDGE</sequence>
<evidence type="ECO:0000313" key="3">
    <source>
        <dbReference type="Proteomes" id="UP000604273"/>
    </source>
</evidence>
<proteinExistence type="predicted"/>
<gene>
    <name evidence="2" type="ORF">FGADI_10972</name>
</gene>
<dbReference type="OrthoDB" id="3594103at2759"/>
<name>A0A8H4SW36_9HYPO</name>
<evidence type="ECO:0000256" key="1">
    <source>
        <dbReference type="SAM" id="MobiDB-lite"/>
    </source>
</evidence>
<organism evidence="2 3">
    <name type="scientific">Fusarium gaditjirri</name>
    <dbReference type="NCBI Taxonomy" id="282569"/>
    <lineage>
        <taxon>Eukaryota</taxon>
        <taxon>Fungi</taxon>
        <taxon>Dikarya</taxon>
        <taxon>Ascomycota</taxon>
        <taxon>Pezizomycotina</taxon>
        <taxon>Sordariomycetes</taxon>
        <taxon>Hypocreomycetidae</taxon>
        <taxon>Hypocreales</taxon>
        <taxon>Nectriaceae</taxon>
        <taxon>Fusarium</taxon>
        <taxon>Fusarium nisikadoi species complex</taxon>
    </lineage>
</organism>
<evidence type="ECO:0000313" key="2">
    <source>
        <dbReference type="EMBL" id="KAF4946768.1"/>
    </source>
</evidence>